<evidence type="ECO:0000313" key="7">
    <source>
        <dbReference type="EMBL" id="VYU33899.1"/>
    </source>
</evidence>
<dbReference type="Pfam" id="PF07291">
    <property type="entry name" value="MauE"/>
    <property type="match status" value="1"/>
</dbReference>
<comment type="subcellular location">
    <subcellularLocation>
        <location evidence="1">Membrane</location>
        <topology evidence="1">Multi-pass membrane protein</topology>
    </subcellularLocation>
</comment>
<keyword evidence="3 5" id="KW-1133">Transmembrane helix</keyword>
<evidence type="ECO:0000256" key="2">
    <source>
        <dbReference type="ARBA" id="ARBA00022692"/>
    </source>
</evidence>
<evidence type="ECO:0000256" key="5">
    <source>
        <dbReference type="SAM" id="Phobius"/>
    </source>
</evidence>
<protein>
    <submittedName>
        <fullName evidence="7">DoxX</fullName>
    </submittedName>
</protein>
<dbReference type="AlphaFoldDB" id="A0A6N3E2L7"/>
<proteinExistence type="predicted"/>
<feature type="transmembrane region" description="Helical" evidence="5">
    <location>
        <begin position="321"/>
        <end position="340"/>
    </location>
</feature>
<feature type="transmembrane region" description="Helical" evidence="5">
    <location>
        <begin position="7"/>
        <end position="24"/>
    </location>
</feature>
<evidence type="ECO:0000256" key="3">
    <source>
        <dbReference type="ARBA" id="ARBA00022989"/>
    </source>
</evidence>
<accession>A0A6N3E2L7</accession>
<feature type="domain" description="Methylamine utilisation protein MauE" evidence="6">
    <location>
        <begin position="11"/>
        <end position="138"/>
    </location>
</feature>
<dbReference type="RefSeq" id="WP_412442038.1">
    <property type="nucleotide sequence ID" value="NZ_CACRUT010000015.1"/>
</dbReference>
<feature type="transmembrane region" description="Helical" evidence="5">
    <location>
        <begin position="123"/>
        <end position="141"/>
    </location>
</feature>
<keyword evidence="4 5" id="KW-0472">Membrane</keyword>
<evidence type="ECO:0000256" key="4">
    <source>
        <dbReference type="ARBA" id="ARBA00023136"/>
    </source>
</evidence>
<feature type="transmembrane region" description="Helical" evidence="5">
    <location>
        <begin position="80"/>
        <end position="103"/>
    </location>
</feature>
<dbReference type="GO" id="GO:0016020">
    <property type="term" value="C:membrane"/>
    <property type="evidence" value="ECO:0007669"/>
    <property type="project" value="UniProtKB-SubCell"/>
</dbReference>
<gene>
    <name evidence="7" type="ORF">PCLFYP37_02560</name>
</gene>
<reference evidence="7" key="1">
    <citation type="submission" date="2019-11" db="EMBL/GenBank/DDBJ databases">
        <authorList>
            <person name="Feng L."/>
        </authorList>
    </citation>
    <scope>NUCLEOTIDE SEQUENCE</scope>
    <source>
        <strain evidence="7">PclaraLFYP37</strain>
    </source>
</reference>
<sequence length="350" mass="39561">MNERGKTIYHSLFLGIIFLISGWFKGVDPYGTSLQMEEYFRVWGMDGVWSKYTMVWAILLCTGELFLGLLLVFGIFRKLAAWAACLLMAFFTVVTSNLAFTAAGTAIQDCGCFGEAFKISHEATFFKNILLLVLAIGNILAVRHEKLFPKHGVGKWTVLACLIFATAIPVHSALFLPPVDFLPYNRGTNLDGHPDFAVFNRQYEEVTDSLLNLSGSKSLAIITTRKELMAEDWKKLKTFSTLAKQGDIALCLMSLPEQNKRNTMETYYADEVTLKSILRNEKGVLIVENSIIRAKWNLNTYPAKLIRHATRLKQLAAWNSWVAYRYGFCLLTGFLLIGWIRKKEKQAPQG</sequence>
<name>A0A6N3E2L7_9BACT</name>
<dbReference type="GO" id="GO:0030416">
    <property type="term" value="P:methylamine metabolic process"/>
    <property type="evidence" value="ECO:0007669"/>
    <property type="project" value="InterPro"/>
</dbReference>
<evidence type="ECO:0000259" key="6">
    <source>
        <dbReference type="Pfam" id="PF07291"/>
    </source>
</evidence>
<dbReference type="InterPro" id="IPR009908">
    <property type="entry name" value="Methylamine_util_MauE"/>
</dbReference>
<organism evidence="7">
    <name type="scientific">Paraprevotella clara</name>
    <dbReference type="NCBI Taxonomy" id="454154"/>
    <lineage>
        <taxon>Bacteria</taxon>
        <taxon>Pseudomonadati</taxon>
        <taxon>Bacteroidota</taxon>
        <taxon>Bacteroidia</taxon>
        <taxon>Bacteroidales</taxon>
        <taxon>Prevotellaceae</taxon>
        <taxon>Paraprevotella</taxon>
    </lineage>
</organism>
<dbReference type="EMBL" id="CACRUT010000015">
    <property type="protein sequence ID" value="VYU33899.1"/>
    <property type="molecule type" value="Genomic_DNA"/>
</dbReference>
<evidence type="ECO:0000256" key="1">
    <source>
        <dbReference type="ARBA" id="ARBA00004141"/>
    </source>
</evidence>
<keyword evidence="2 5" id="KW-0812">Transmembrane</keyword>
<feature type="transmembrane region" description="Helical" evidence="5">
    <location>
        <begin position="153"/>
        <end position="176"/>
    </location>
</feature>
<feature type="transmembrane region" description="Helical" evidence="5">
    <location>
        <begin position="53"/>
        <end position="73"/>
    </location>
</feature>